<keyword evidence="5" id="KW-0479">Metal-binding</keyword>
<feature type="domain" description="Tyrosinase copper-binding" evidence="10">
    <location>
        <begin position="461"/>
        <end position="478"/>
    </location>
</feature>
<feature type="domain" description="Tyrosinase copper-binding" evidence="11">
    <location>
        <begin position="604"/>
        <end position="615"/>
    </location>
</feature>
<reference evidence="12" key="1">
    <citation type="submission" date="2018-01" db="EMBL/GenBank/DDBJ databases">
        <authorList>
            <person name="Jia Y."/>
            <person name="Liu X."/>
        </authorList>
    </citation>
    <scope>NUCLEOTIDE SEQUENCE</scope>
    <source>
        <tissue evidence="12">Mantle</tissue>
    </source>
</reference>
<dbReference type="InterPro" id="IPR008922">
    <property type="entry name" value="Di-copper_centre_dom_sf"/>
</dbReference>
<evidence type="ECO:0000256" key="9">
    <source>
        <dbReference type="ARBA" id="ARBA00023180"/>
    </source>
</evidence>
<accession>A0A7R6MNQ8</accession>
<keyword evidence="3" id="KW-0813">Transport</keyword>
<evidence type="ECO:0000256" key="4">
    <source>
        <dbReference type="ARBA" id="ARBA00022621"/>
    </source>
</evidence>
<feature type="domain" description="Tyrosinase copper-binding" evidence="11">
    <location>
        <begin position="1426"/>
        <end position="1437"/>
    </location>
</feature>
<feature type="domain" description="Tyrosinase copper-binding" evidence="10">
    <location>
        <begin position="2121"/>
        <end position="2138"/>
    </location>
</feature>
<evidence type="ECO:0000259" key="11">
    <source>
        <dbReference type="PROSITE" id="PS00498"/>
    </source>
</evidence>
<dbReference type="Pfam" id="PF00264">
    <property type="entry name" value="Tyrosinase"/>
    <property type="match status" value="8"/>
</dbReference>
<dbReference type="PANTHER" id="PTHR11474:SF76">
    <property type="entry name" value="SHKT DOMAIN-CONTAINING PROTEIN"/>
    <property type="match status" value="1"/>
</dbReference>
<name>A0A7R6MNQ8_HALDH</name>
<dbReference type="PROSITE" id="PS00497">
    <property type="entry name" value="TYROSINASE_1"/>
    <property type="match status" value="7"/>
</dbReference>
<evidence type="ECO:0000256" key="6">
    <source>
        <dbReference type="ARBA" id="ARBA00022784"/>
    </source>
</evidence>
<evidence type="ECO:0000259" key="10">
    <source>
        <dbReference type="PROSITE" id="PS00497"/>
    </source>
</evidence>
<dbReference type="PRINTS" id="PR00092">
    <property type="entry name" value="TYROSINASE"/>
</dbReference>
<feature type="domain" description="Tyrosinase copper-binding" evidence="10">
    <location>
        <begin position="873"/>
        <end position="890"/>
    </location>
</feature>
<evidence type="ECO:0000313" key="12">
    <source>
        <dbReference type="EMBL" id="AYD59981.1"/>
    </source>
</evidence>
<keyword evidence="9" id="KW-0325">Glycoprotein</keyword>
<feature type="domain" description="Tyrosinase copper-binding" evidence="10">
    <location>
        <begin position="2950"/>
        <end position="2967"/>
    </location>
</feature>
<feature type="domain" description="Tyrosinase copper-binding" evidence="11">
    <location>
        <begin position="1851"/>
        <end position="1862"/>
    </location>
</feature>
<dbReference type="EMBL" id="MG767307">
    <property type="protein sequence ID" value="AYD59981.1"/>
    <property type="molecule type" value="mRNA"/>
</dbReference>
<comment type="similarity">
    <text evidence="2">Belongs to the tyrosinase family. Hemocyanin subfamily.</text>
</comment>
<organism evidence="12">
    <name type="scientific">Haliotis discus hannai</name>
    <name type="common">Japanese abalone</name>
    <dbReference type="NCBI Taxonomy" id="42344"/>
    <lineage>
        <taxon>Eukaryota</taxon>
        <taxon>Metazoa</taxon>
        <taxon>Spiralia</taxon>
        <taxon>Lophotrochozoa</taxon>
        <taxon>Mollusca</taxon>
        <taxon>Gastropoda</taxon>
        <taxon>Vetigastropoda</taxon>
        <taxon>Lepetellida</taxon>
        <taxon>Haliotoidea</taxon>
        <taxon>Haliotidae</taxon>
        <taxon>Haliotis</taxon>
    </lineage>
</organism>
<evidence type="ECO:0000256" key="1">
    <source>
        <dbReference type="ARBA" id="ARBA00002958"/>
    </source>
</evidence>
<dbReference type="PANTHER" id="PTHR11474">
    <property type="entry name" value="TYROSINASE FAMILY MEMBER"/>
    <property type="match status" value="1"/>
</dbReference>
<dbReference type="SUPFAM" id="SSF81277">
    <property type="entry name" value="C-terminal domain of mollusc hemocyanin"/>
    <property type="match status" value="8"/>
</dbReference>
<dbReference type="InterPro" id="IPR028999">
    <property type="entry name" value="Beta-sandwich_Haemocyanin"/>
</dbReference>
<dbReference type="InterPro" id="IPR050316">
    <property type="entry name" value="Tyrosinase/Hemocyanin"/>
</dbReference>
<proteinExistence type="evidence at transcript level"/>
<feature type="domain" description="Tyrosinase copper-binding" evidence="10">
    <location>
        <begin position="39"/>
        <end position="56"/>
    </location>
</feature>
<evidence type="ECO:0000256" key="3">
    <source>
        <dbReference type="ARBA" id="ARBA00022448"/>
    </source>
</evidence>
<dbReference type="PROSITE" id="PS00498">
    <property type="entry name" value="TYROSINASE_2"/>
    <property type="match status" value="8"/>
</dbReference>
<keyword evidence="6" id="KW-0883">Thioether bond</keyword>
<feature type="domain" description="Tyrosinase copper-binding" evidence="11">
    <location>
        <begin position="3084"/>
        <end position="3095"/>
    </location>
</feature>
<evidence type="ECO:0000256" key="2">
    <source>
        <dbReference type="ARBA" id="ARBA00009470"/>
    </source>
</evidence>
<evidence type="ECO:0000256" key="8">
    <source>
        <dbReference type="ARBA" id="ARBA00023157"/>
    </source>
</evidence>
<feature type="domain" description="Tyrosinase copper-binding" evidence="11">
    <location>
        <begin position="182"/>
        <end position="193"/>
    </location>
</feature>
<evidence type="ECO:0000256" key="7">
    <source>
        <dbReference type="ARBA" id="ARBA00023008"/>
    </source>
</evidence>
<dbReference type="GO" id="GO:0046872">
    <property type="term" value="F:metal ion binding"/>
    <property type="evidence" value="ECO:0007669"/>
    <property type="project" value="UniProtKB-KW"/>
</dbReference>
<keyword evidence="4" id="KW-0561">Oxygen transport</keyword>
<dbReference type="Gene3D" id="1.10.1280.10">
    <property type="entry name" value="Di-copper center containing domain from catechol oxidase"/>
    <property type="match status" value="8"/>
</dbReference>
<feature type="domain" description="Tyrosinase copper-binding" evidence="10">
    <location>
        <begin position="2540"/>
        <end position="2557"/>
    </location>
</feature>
<feature type="domain" description="Tyrosinase copper-binding" evidence="10">
    <location>
        <begin position="1289"/>
        <end position="1306"/>
    </location>
</feature>
<keyword evidence="7" id="KW-0186">Copper</keyword>
<dbReference type="Gene3D" id="2.60.310.10">
    <property type="entry name" value="Haemocyanin C-terminal domain"/>
    <property type="match status" value="8"/>
</dbReference>
<evidence type="ECO:0000256" key="5">
    <source>
        <dbReference type="ARBA" id="ARBA00022723"/>
    </source>
</evidence>
<comment type="function">
    <text evidence="1">Hemocyanins are copper-containing oxygen carriers occurring freely dissolved in the hemolymph of many mollusks and arthropods.</text>
</comment>
<dbReference type="InterPro" id="IPR036848">
    <property type="entry name" value="Haemocyanin_C_sf"/>
</dbReference>
<feature type="domain" description="Tyrosinase copper-binding" evidence="11">
    <location>
        <begin position="2673"/>
        <end position="2684"/>
    </location>
</feature>
<keyword evidence="8" id="KW-1015">Disulfide bond</keyword>
<protein>
    <submittedName>
        <fullName evidence="12">Hemocyanin type 2</fullName>
    </submittedName>
</protein>
<dbReference type="Gene3D" id="2.60.40.2570">
    <property type="match status" value="1"/>
</dbReference>
<feature type="domain" description="Tyrosinase copper-binding" evidence="11">
    <location>
        <begin position="2263"/>
        <end position="2274"/>
    </location>
</feature>
<sequence>MHDIQQDEGSMGYQAIAAYHGAPAGCVDGHGRKVACCLHGMPSFPLWHRLYVVQMERALMRHKSTVSIPYWDWTQQLTHLPDLVSDPLYVDPEGGKAHDSAWYRGNIKFENKKTARAVDDRLFENVGPGEHTRLFEGILDALEQDEFCKFEIQFELAHNAIHYLVGGRHTYSMSHLEYTSYDPIFFLHHSNTDRIFTIWQRLQQLRGKDPNSADCAHNLIHKSMEPFHRESNPLDLTRENSKPVDTFDYAHLGYQYDDLTLNGMTPEELNSYLHERSGKERVFASFRLSGFGGSANVVVYACRPAHDEVAVDQCIKAGDFFVLGGPTEMPWRFYRAFHYDVTDAVSEIDHDGHAHYYVKAALFSVNGSALPSDLLPQPTIAHRPARGHVDEPPAHVSHANLAVRKDINHLTREEVYELRRAMEKFQNDKSVDGYQATVEYHGLPARCPFPEAINRIACCIHGMATFPHWHRLFVTQVEDALIRRGSPIGVPYWDWTQPMAHLPGLADNETYQDPISGESKHNPFHDAAVAFENGRTERQTDARLFEQPHFGKHTRLFDSMVYAFEQDDFCDFEVQFEMTHNNIHAWIGGGEKYSMSSLHYTAFDPIFYLHHSNTDRLWAIWQALQIRRNKPYKAHCAWSEERQPLKPFAFSSPLNNNAKTYKNSIPTNVYDYEGVLGYAYDDLNFGGMDLGELEEYIDKQKQTDRTYAGFFLSHIGTSANVDIYINHAGEESHVGTFAVLGGEKEMKWGFDRMYRYDITDEMKQLNIHAYDGFDITVKVTDVDGTELSSDLIPPVALIFERGQIDHHDHRRDTIIRKNVDNLTPEEVNSLRRAMGELQSDKTAGGFQQIAAFHGEPKWCPSPDAEKKFSCCVHGMAVFPHWHRLLTVQGENALRKHGYVGALPYWDWSRPLSHLPALVSDPNYTDAISNTDTRNPWFSGHIDSVGADTTRSIRHELYEAPGFGHYTGVAKQVLLALEQDDFCNFEIQFEIAHNFIHALVGGSDPYGMASLRYTTYDPLFYLHHSNTDRLWAIWQALQKYRGKPYNSANCAIASMRKPLQPFGLTEEINPDDETRQHAVPFRVFDYKNNFKYEYDTLDFNGLSISQLDRELSRRQSHDRVFAGFLLHGIKQSALVKFFICRSDDDCDHYAGEFYILGDEAEMPWGYDRLYKYEITEQLTALDLHIGDRFFIRYEAFDLHASSLGSNIFPKPSVIHDTGAGHHQADEYIEVVTAASHIRKNLKDLSEGEVESLRSAFLQLQNDGVYENIAKFHGKPGLCDDNGRKVACCVHGMPTFPQWHRLYVLQVENALLERGSAVSVPYWDWTEAFDKLPSLIADATYFNSRKQSFDPNPFFRGKIGFENAVTTRDPQPELYQNRYYYQNVMLALEQDNYCDFEIQFEMVHNVLHAWLGGRATYSISSLDYSAFDPVFFLHHANTDRLWAIWQELQRYRKKPYNEADCAINLMRKPLRPFDNPDLNHDPMTFKYSRPADGFDYQNHFGYKYDNLEFNHFSIPRLEEIIQSRQRKDRVFAAFLLHNIGTSATVEIFVCVTTDRGEQNCENKAGSFAVLGGETEMAFNFDRLYKFEISDTLRDLGLQLDSHDFDLNVKIQGVNGSYLDAHILPEPSLIFEPGSGSHLRADGQMEEILVRKEVNSLTVRETASLIHALRSMQEDHSPDGFQAIASFHALPPLCPSPSAAHRYACCVHGMATFPQWHRLYTVQFQDALRRHGARSGVPYWDWLRPQSQLPELVTMETYHDPWSNKDLPNPFYRANIEFEGEGVTTHRQITPEKLFVKGGHIFDNWFFKQAILALEQENYCDFEIQFEILHNGVHTWVGGNETYSLGHLHYASYDPLFYLHHSQTDRIWAIWQELQIQRGLSGDEAHCALEQMREPLKPFSFGAPYNLNQLTYDFSRPEDTFDYKKFGYEYDNLEFLGMSISELDQYIIERQEDDRVLAGFLLSGFGDSASVDFQVCRPDSTCQDAGYFTVLGGSAEMAWTFDRLFKYDITDTLEKMHLRYDDPFTISHTLTANNGTVLRSSLIPTPSVIFQRGHRDINTRSMPPNRVRHELTHLSARDLSSLKSALRDLQNDDGPNGYQALAAFHGLPAGCHDSQGHEIACCIHGMPTFPQWHRLYTLQMEQALRQHGSSVAIPYWDWTKPISELPDLFTSPEYYDPWHDAVVNNPFSKGFVKFANTYTVRDTQDMLFDLVQNGETVLFDQTLLVLEQTDYCDFEVQFEVLHNVIHYLVGGRQTYALSSLHYASYDPLFFIHHSFVDKIWVVWQALQKRRKLPYKRADCAVNLMTKPMRPFDSEMNHNIFTKTHAVPNTLYDYEKLYYSYDNLELGGRNLDQLQAEIDRRRSHARVFAGFLLHGIGTSADVRFWICRNENDCHRAGIIFILGGAKEMPWSFDRNFKFDITNVLKKANIDPEDVFDAEEPFYIKVEIHAVNKTMIPSSVIPAPTIIYSAGEGHALDRAQSANIAGSGVRKDVTTLTVSETENLRHALQAVIDDSGPNGYQAIASFHGSPAMCEMNGHKVACCAHGMASFPHWHRLYVKQMEDALAAHGSHIGIPYWDWTTAFTELPALVTDSNNNPFHDGHIDHLGVTTSRSPRDMLFNDPEQGSESFFYRQVLLALEQTDYCQFEVQFELTHNAIHSWTGGRSPYGMSTLEFTAYDPLFWLHHSNTDRIWAVWQALQKYRGLPYNEAHCEIQVLKQPLRPFSDAINHNPITKANARAIDSFDYERFNYQYDTLSFHGHSIPELNDLLEARKREERTFAAFLLRGIKCSADVVFDICRPNGDCVFAGTFAVLGGELEMPWSFDRLFRYDITKVMNQLHLQYDSDFSLKVKLVATNGTELSSDLLKPPTIEHDRGMSRGPVEETEVTHQHTDGHVHYHRKEVDSLSLDEANNLKNALYKLQNDRSLSGYEAISGYHGYPSLCPAEGDDKYPCCVHGMAIFPHWHRLLTIQLERALNSQGALLGVPYWDWTKDLSTLPAFFSDASNNNPFYKYHIAGVGHDTVREPNDLLFNQPKFHGYDYLYYLALTTLEENNYCDFEVQYEILHNAVHSWLGGTQKYSMSTLEYSAFDPVFMILHSGLDRLWIIWQELQKLRRKPYNFANCARHMMDEPLAPFSYPSVNQDEFTRANSKPSTVFDSHKFGYHYDNLNVRGHNIQELNTIINNLRNTARIYAGFVLSGIETSASVKIYLRTNDKDEEVGTFTVLGGEREMPWAYERVFKYDITEVAERLGLGYGDTFNFRLEITSYDGVEITKTLPNPFIIYRPASHDYDVLVIPVGSNLHIPPKVVVKRGTRIEFHPVDESVSKPVVDLGSYTALFNCVVPPFTYHGFELNHVYSVKPGDYYVTGPTRELCQNADVRIHIHVEDESWSQHLHISASDGFKGHSGPCLAVHFNSTSKTTAAFLYNVLQKCW</sequence>
<dbReference type="GO" id="GO:0016491">
    <property type="term" value="F:oxidoreductase activity"/>
    <property type="evidence" value="ECO:0007669"/>
    <property type="project" value="InterPro"/>
</dbReference>
<feature type="domain" description="Tyrosinase copper-binding" evidence="11">
    <location>
        <begin position="1016"/>
        <end position="1027"/>
    </location>
</feature>
<dbReference type="Pfam" id="PF14830">
    <property type="entry name" value="Haemocyan_bet_s"/>
    <property type="match status" value="8"/>
</dbReference>
<dbReference type="InterPro" id="IPR002227">
    <property type="entry name" value="Tyrosinase_Cu-bd"/>
</dbReference>
<dbReference type="GO" id="GO:0005344">
    <property type="term" value="F:oxygen carrier activity"/>
    <property type="evidence" value="ECO:0007669"/>
    <property type="project" value="UniProtKB-KW"/>
</dbReference>
<dbReference type="SUPFAM" id="SSF48056">
    <property type="entry name" value="Di-copper centre-containing domain"/>
    <property type="match status" value="8"/>
</dbReference>